<name>A0AAD3Y807_NEPGR</name>
<sequence length="295" mass="32278">MGALSEGMYCLELLFQFHLVGLGQESHGRIAMVFLSMLPADASFPTYAIAKACCQLSGDGPSLLSSRPAMHTDSYPAGALLEQTWLYRVDFDLRELTIENPEDVEKQGMQDNRPREIVDSSFCAFLVAAEIRRRAPLLLCQGQSVGFWSCFCKQTRDHGQGPVKSCRCPLSRDVLLGAFVSIPSCWFGSRICMGGSAMVFLSMLPKADVCSYRSQQKACCCCRVMGCCWLSRPSCIPIAICCWSLVGARHGSTVGFGFLLAVALAHRDAYRSTFCCWNLVGHGSTAGFGCELIQP</sequence>
<keyword evidence="2" id="KW-1185">Reference proteome</keyword>
<dbReference type="EMBL" id="BSYO01000039">
    <property type="protein sequence ID" value="GMH30764.1"/>
    <property type="molecule type" value="Genomic_DNA"/>
</dbReference>
<accession>A0AAD3Y807</accession>
<dbReference type="Proteomes" id="UP001279734">
    <property type="component" value="Unassembled WGS sequence"/>
</dbReference>
<proteinExistence type="predicted"/>
<protein>
    <submittedName>
        <fullName evidence="1">Uncharacterized protein</fullName>
    </submittedName>
</protein>
<dbReference type="AlphaFoldDB" id="A0AAD3Y807"/>
<reference evidence="1" key="1">
    <citation type="submission" date="2023-05" db="EMBL/GenBank/DDBJ databases">
        <title>Nepenthes gracilis genome sequencing.</title>
        <authorList>
            <person name="Fukushima K."/>
        </authorList>
    </citation>
    <scope>NUCLEOTIDE SEQUENCE</scope>
    <source>
        <strain evidence="1">SING2019-196</strain>
    </source>
</reference>
<evidence type="ECO:0000313" key="1">
    <source>
        <dbReference type="EMBL" id="GMH30764.1"/>
    </source>
</evidence>
<evidence type="ECO:0000313" key="2">
    <source>
        <dbReference type="Proteomes" id="UP001279734"/>
    </source>
</evidence>
<comment type="caution">
    <text evidence="1">The sequence shown here is derived from an EMBL/GenBank/DDBJ whole genome shotgun (WGS) entry which is preliminary data.</text>
</comment>
<organism evidence="1 2">
    <name type="scientific">Nepenthes gracilis</name>
    <name type="common">Slender pitcher plant</name>
    <dbReference type="NCBI Taxonomy" id="150966"/>
    <lineage>
        <taxon>Eukaryota</taxon>
        <taxon>Viridiplantae</taxon>
        <taxon>Streptophyta</taxon>
        <taxon>Embryophyta</taxon>
        <taxon>Tracheophyta</taxon>
        <taxon>Spermatophyta</taxon>
        <taxon>Magnoliopsida</taxon>
        <taxon>eudicotyledons</taxon>
        <taxon>Gunneridae</taxon>
        <taxon>Pentapetalae</taxon>
        <taxon>Caryophyllales</taxon>
        <taxon>Nepenthaceae</taxon>
        <taxon>Nepenthes</taxon>
    </lineage>
</organism>
<gene>
    <name evidence="1" type="ORF">Nepgr_032607</name>
</gene>